<comment type="similarity">
    <text evidence="1">Belongs to the tubulin family.</text>
</comment>
<dbReference type="InterPro" id="IPR037103">
    <property type="entry name" value="Tubulin/FtsZ-like_C"/>
</dbReference>
<name>A0A3P7NZM7_DIBLA</name>
<organism evidence="6 7">
    <name type="scientific">Dibothriocephalus latus</name>
    <name type="common">Fish tapeworm</name>
    <name type="synonym">Diphyllobothrium latum</name>
    <dbReference type="NCBI Taxonomy" id="60516"/>
    <lineage>
        <taxon>Eukaryota</taxon>
        <taxon>Metazoa</taxon>
        <taxon>Spiralia</taxon>
        <taxon>Lophotrochozoa</taxon>
        <taxon>Platyhelminthes</taxon>
        <taxon>Cestoda</taxon>
        <taxon>Eucestoda</taxon>
        <taxon>Diphyllobothriidea</taxon>
        <taxon>Diphyllobothriidae</taxon>
        <taxon>Dibothriocephalus</taxon>
    </lineage>
</organism>
<dbReference type="GO" id="GO:0005525">
    <property type="term" value="F:GTP binding"/>
    <property type="evidence" value="ECO:0007669"/>
    <property type="project" value="UniProtKB-KW"/>
</dbReference>
<dbReference type="GO" id="GO:0005874">
    <property type="term" value="C:microtubule"/>
    <property type="evidence" value="ECO:0007669"/>
    <property type="project" value="UniProtKB-KW"/>
</dbReference>
<dbReference type="SUPFAM" id="SSF55307">
    <property type="entry name" value="Tubulin C-terminal domain-like"/>
    <property type="match status" value="1"/>
</dbReference>
<dbReference type="EMBL" id="UYRU01050488">
    <property type="protein sequence ID" value="VDN11016.1"/>
    <property type="molecule type" value="Genomic_DNA"/>
</dbReference>
<dbReference type="Gene3D" id="3.30.1330.20">
    <property type="entry name" value="Tubulin/FtsZ, C-terminal domain"/>
    <property type="match status" value="1"/>
</dbReference>
<keyword evidence="3" id="KW-0547">Nucleotide-binding</keyword>
<dbReference type="SUPFAM" id="SSF52490">
    <property type="entry name" value="Tubulin nucleotide-binding domain-like"/>
    <property type="match status" value="1"/>
</dbReference>
<dbReference type="InterPro" id="IPR000217">
    <property type="entry name" value="Tubulin"/>
</dbReference>
<feature type="domain" description="Tubulin/FtsZ 2-layer sandwich" evidence="5">
    <location>
        <begin position="83"/>
        <end position="171"/>
    </location>
</feature>
<dbReference type="Proteomes" id="UP000281553">
    <property type="component" value="Unassembled WGS sequence"/>
</dbReference>
<dbReference type="InterPro" id="IPR018316">
    <property type="entry name" value="Tubulin/FtsZ_2-layer-sand-dom"/>
</dbReference>
<reference evidence="6 7" key="1">
    <citation type="submission" date="2018-11" db="EMBL/GenBank/DDBJ databases">
        <authorList>
            <consortium name="Pathogen Informatics"/>
        </authorList>
    </citation>
    <scope>NUCLEOTIDE SEQUENCE [LARGE SCALE GENOMIC DNA]</scope>
</reference>
<evidence type="ECO:0000313" key="6">
    <source>
        <dbReference type="EMBL" id="VDN11016.1"/>
    </source>
</evidence>
<accession>A0A3P7NZM7</accession>
<dbReference type="OrthoDB" id="6073114at2759"/>
<gene>
    <name evidence="6" type="ORF">DILT_LOCUS6847</name>
</gene>
<dbReference type="Pfam" id="PF03953">
    <property type="entry name" value="Tubulin_C"/>
    <property type="match status" value="1"/>
</dbReference>
<keyword evidence="2" id="KW-0493">Microtubule</keyword>
<evidence type="ECO:0000256" key="3">
    <source>
        <dbReference type="ARBA" id="ARBA00022741"/>
    </source>
</evidence>
<evidence type="ECO:0000256" key="2">
    <source>
        <dbReference type="ARBA" id="ARBA00022701"/>
    </source>
</evidence>
<evidence type="ECO:0000259" key="5">
    <source>
        <dbReference type="Pfam" id="PF03953"/>
    </source>
</evidence>
<dbReference type="AlphaFoldDB" id="A0A3P7NZM7"/>
<dbReference type="InterPro" id="IPR036525">
    <property type="entry name" value="Tubulin/FtsZ_GTPase_sf"/>
</dbReference>
<dbReference type="Gene3D" id="3.40.50.1440">
    <property type="entry name" value="Tubulin/FtsZ, GTPase domain"/>
    <property type="match status" value="1"/>
</dbReference>
<dbReference type="PANTHER" id="PTHR11588">
    <property type="entry name" value="TUBULIN"/>
    <property type="match status" value="1"/>
</dbReference>
<evidence type="ECO:0000256" key="1">
    <source>
        <dbReference type="ARBA" id="ARBA00009636"/>
    </source>
</evidence>
<proteinExistence type="inferred from homology"/>
<protein>
    <recommendedName>
        <fullName evidence="5">Tubulin/FtsZ 2-layer sandwich domain-containing protein</fullName>
    </recommendedName>
</protein>
<keyword evidence="4" id="KW-0342">GTP-binding</keyword>
<evidence type="ECO:0000313" key="7">
    <source>
        <dbReference type="Proteomes" id="UP000281553"/>
    </source>
</evidence>
<dbReference type="GO" id="GO:0007017">
    <property type="term" value="P:microtubule-based process"/>
    <property type="evidence" value="ECO:0007669"/>
    <property type="project" value="InterPro"/>
</dbReference>
<sequence>MVEPYNGILMTDAIIDSTACSFILDNLALQNIASKTCSSDTPQNADLNIIIGRLLDLITSPMCQKSSLNRTAEELQANLVPFPRLHFIVGALAPLSVQPPSELWERTLECFRPANQVVRCALEKAALLSCCLVHRGDLEANDVVDVGVRVQASQDLQFVDWTPCTFKTGLSLFAAFTAPFDALFVKRAFLYWFLSEGLEPNVFLEARETMASLIQDYQDAASETVNFESVSAEFSHLSMQ</sequence>
<dbReference type="InterPro" id="IPR008280">
    <property type="entry name" value="Tub_FtsZ_C"/>
</dbReference>
<keyword evidence="7" id="KW-1185">Reference proteome</keyword>
<evidence type="ECO:0000256" key="4">
    <source>
        <dbReference type="ARBA" id="ARBA00023134"/>
    </source>
</evidence>